<dbReference type="AlphaFoldDB" id="A0A1I6H7S8"/>
<dbReference type="EMBL" id="FOYS01000003">
    <property type="protein sequence ID" value="SFR50430.1"/>
    <property type="molecule type" value="Genomic_DNA"/>
</dbReference>
<proteinExistence type="predicted"/>
<reference evidence="2" key="1">
    <citation type="submission" date="2016-10" db="EMBL/GenBank/DDBJ databases">
        <authorList>
            <person name="Varghese N."/>
            <person name="Submissions S."/>
        </authorList>
    </citation>
    <scope>NUCLEOTIDE SEQUENCE [LARGE SCALE GENOMIC DNA]</scope>
    <source>
        <strain evidence="2">CGMCC 1.8711</strain>
    </source>
</reference>
<accession>A0A1I6H7S8</accession>
<evidence type="ECO:0000313" key="1">
    <source>
        <dbReference type="EMBL" id="SFR50430.1"/>
    </source>
</evidence>
<protein>
    <submittedName>
        <fullName evidence="1">Uncharacterized protein</fullName>
    </submittedName>
</protein>
<dbReference type="Proteomes" id="UP000243250">
    <property type="component" value="Unassembled WGS sequence"/>
</dbReference>
<name>A0A1I6H7S8_9EURY</name>
<keyword evidence="2" id="KW-1185">Reference proteome</keyword>
<sequence>MGQNSRECARSFTHAEFPDTVVTGGETGRRSVVHSPTVLFVGSESPQSSAVPDALCGSSSASANGYHDCFASSMYGSS</sequence>
<gene>
    <name evidence="1" type="ORF">SAMN04488124_1881</name>
</gene>
<evidence type="ECO:0000313" key="2">
    <source>
        <dbReference type="Proteomes" id="UP000243250"/>
    </source>
</evidence>
<organism evidence="1 2">
    <name type="scientific">Halogeometricum limi</name>
    <dbReference type="NCBI Taxonomy" id="555875"/>
    <lineage>
        <taxon>Archaea</taxon>
        <taxon>Methanobacteriati</taxon>
        <taxon>Methanobacteriota</taxon>
        <taxon>Stenosarchaea group</taxon>
        <taxon>Halobacteria</taxon>
        <taxon>Halobacteriales</taxon>
        <taxon>Haloferacaceae</taxon>
        <taxon>Halogeometricum</taxon>
    </lineage>
</organism>